<evidence type="ECO:0000256" key="15">
    <source>
        <dbReference type="SAM" id="MobiDB-lite"/>
    </source>
</evidence>
<dbReference type="Gene3D" id="1.10.510.10">
    <property type="entry name" value="Transferase(Phosphotransferase) domain 1"/>
    <property type="match status" value="1"/>
</dbReference>
<evidence type="ECO:0000256" key="6">
    <source>
        <dbReference type="ARBA" id="ARBA00022777"/>
    </source>
</evidence>
<keyword evidence="21" id="KW-1185">Reference proteome</keyword>
<dbReference type="PROSITE" id="PS50011">
    <property type="entry name" value="PROTEIN_KINASE_DOM"/>
    <property type="match status" value="1"/>
</dbReference>
<reference evidence="21" key="2">
    <citation type="submission" date="2015-02" db="EMBL/GenBank/DDBJ databases">
        <title>Genome sequencing for Strongylocentrotus purpuratus.</title>
        <authorList>
            <person name="Murali S."/>
            <person name="Liu Y."/>
            <person name="Vee V."/>
            <person name="English A."/>
            <person name="Wang M."/>
            <person name="Skinner E."/>
            <person name="Han Y."/>
            <person name="Muzny D.M."/>
            <person name="Worley K.C."/>
            <person name="Gibbs R.A."/>
        </authorList>
    </citation>
    <scope>NUCLEOTIDE SEQUENCE</scope>
</reference>
<dbReference type="CTD" id="577286"/>
<dbReference type="InterPro" id="IPR001452">
    <property type="entry name" value="SH3_domain"/>
</dbReference>
<evidence type="ECO:0000256" key="4">
    <source>
        <dbReference type="ARBA" id="ARBA00022707"/>
    </source>
</evidence>
<evidence type="ECO:0000256" key="8">
    <source>
        <dbReference type="ARBA" id="ARBA00023137"/>
    </source>
</evidence>
<feature type="compositionally biased region" description="Polar residues" evidence="15">
    <location>
        <begin position="1"/>
        <end position="11"/>
    </location>
</feature>
<evidence type="ECO:0000256" key="9">
    <source>
        <dbReference type="ARBA" id="ARBA00023288"/>
    </source>
</evidence>
<keyword evidence="11" id="KW-0727">SH2 domain</keyword>
<dbReference type="CDD" id="cd09933">
    <property type="entry name" value="SH2_Src_family"/>
    <property type="match status" value="1"/>
</dbReference>
<feature type="compositionally biased region" description="Polar residues" evidence="15">
    <location>
        <begin position="41"/>
        <end position="64"/>
    </location>
</feature>
<protein>
    <recommendedName>
        <fullName evidence="14">Tyrosine-protein kinase</fullName>
        <ecNumber evidence="14">2.7.10.2</ecNumber>
    </recommendedName>
</protein>
<dbReference type="SUPFAM" id="SSF50044">
    <property type="entry name" value="SH3-domain"/>
    <property type="match status" value="1"/>
</dbReference>
<dbReference type="PROSITE" id="PS00107">
    <property type="entry name" value="PROTEIN_KINASE_ATP"/>
    <property type="match status" value="1"/>
</dbReference>
<evidence type="ECO:0000256" key="7">
    <source>
        <dbReference type="ARBA" id="ARBA00022840"/>
    </source>
</evidence>
<dbReference type="Pfam" id="PF00018">
    <property type="entry name" value="SH3_1"/>
    <property type="match status" value="1"/>
</dbReference>
<evidence type="ECO:0000256" key="3">
    <source>
        <dbReference type="ARBA" id="ARBA00022679"/>
    </source>
</evidence>
<dbReference type="PROSITE" id="PS00109">
    <property type="entry name" value="PROTEIN_KINASE_TYR"/>
    <property type="match status" value="1"/>
</dbReference>
<evidence type="ECO:0000256" key="13">
    <source>
        <dbReference type="PROSITE-ProRule" id="PRU10141"/>
    </source>
</evidence>
<dbReference type="PANTHER" id="PTHR24418">
    <property type="entry name" value="TYROSINE-PROTEIN KINASE"/>
    <property type="match status" value="1"/>
</dbReference>
<dbReference type="SUPFAM" id="SSF55550">
    <property type="entry name" value="SH2 domain"/>
    <property type="match status" value="1"/>
</dbReference>
<keyword evidence="4" id="KW-0519">Myristate</keyword>
<evidence type="ECO:0000256" key="11">
    <source>
        <dbReference type="PROSITE-ProRule" id="PRU00191"/>
    </source>
</evidence>
<dbReference type="Pfam" id="PF00017">
    <property type="entry name" value="SH2"/>
    <property type="match status" value="1"/>
</dbReference>
<dbReference type="HOGENOM" id="CLU_000288_7_2_1"/>
<proteinExistence type="evidence at transcript level"/>
<dbReference type="KEGG" id="spu:577286"/>
<evidence type="ECO:0000256" key="1">
    <source>
        <dbReference type="ARBA" id="ARBA00022443"/>
    </source>
</evidence>
<evidence type="ECO:0000259" key="16">
    <source>
        <dbReference type="PROSITE" id="PS50001"/>
    </source>
</evidence>
<keyword evidence="6 14" id="KW-0418">Kinase</keyword>
<feature type="domain" description="Protein kinase" evidence="18">
    <location>
        <begin position="255"/>
        <end position="506"/>
    </location>
</feature>
<dbReference type="GeneID" id="577286"/>
<dbReference type="PRINTS" id="PR00109">
    <property type="entry name" value="TYRKINASE"/>
</dbReference>
<dbReference type="EMBL" id="FJ161084">
    <property type="protein sequence ID" value="ACI14304.1"/>
    <property type="molecule type" value="mRNA"/>
</dbReference>
<dbReference type="FunFam" id="3.30.505.10:FF:000001">
    <property type="entry name" value="Tyrosine-protein kinase"/>
    <property type="match status" value="1"/>
</dbReference>
<keyword evidence="9" id="KW-0449">Lipoprotein</keyword>
<dbReference type="InterPro" id="IPR000719">
    <property type="entry name" value="Prot_kinase_dom"/>
</dbReference>
<evidence type="ECO:0000256" key="10">
    <source>
        <dbReference type="ARBA" id="ARBA00051245"/>
    </source>
</evidence>
<keyword evidence="8 14" id="KW-0829">Tyrosine-protein kinase</keyword>
<dbReference type="GO" id="GO:0030154">
    <property type="term" value="P:cell differentiation"/>
    <property type="evidence" value="ECO:0000318"/>
    <property type="project" value="GO_Central"/>
</dbReference>
<dbReference type="OrthoDB" id="4062651at2759"/>
<dbReference type="InterPro" id="IPR000980">
    <property type="entry name" value="SH2"/>
</dbReference>
<dbReference type="Pfam" id="PF07714">
    <property type="entry name" value="PK_Tyr_Ser-Thr"/>
    <property type="match status" value="1"/>
</dbReference>
<evidence type="ECO:0000256" key="14">
    <source>
        <dbReference type="RuleBase" id="RU362096"/>
    </source>
</evidence>
<gene>
    <name evidence="19" type="primary">SFK7</name>
</gene>
<feature type="compositionally biased region" description="Polar residues" evidence="15">
    <location>
        <begin position="20"/>
        <end position="30"/>
    </location>
</feature>
<evidence type="ECO:0000256" key="2">
    <source>
        <dbReference type="ARBA" id="ARBA00022553"/>
    </source>
</evidence>
<dbReference type="InParanoid" id="B6DS95"/>
<dbReference type="GO" id="GO:0005886">
    <property type="term" value="C:plasma membrane"/>
    <property type="evidence" value="ECO:0000318"/>
    <property type="project" value="GO_Central"/>
</dbReference>
<keyword evidence="3 14" id="KW-0808">Transferase</keyword>
<evidence type="ECO:0000313" key="20">
    <source>
        <dbReference type="EnsemblMetazoa" id="NP_001135851"/>
    </source>
</evidence>
<dbReference type="Gene3D" id="3.30.505.10">
    <property type="entry name" value="SH2 domain"/>
    <property type="match status" value="1"/>
</dbReference>
<keyword evidence="7 13" id="KW-0067">ATP-binding</keyword>
<dbReference type="Gene3D" id="3.30.200.20">
    <property type="entry name" value="Phosphorylase Kinase, domain 1"/>
    <property type="match status" value="1"/>
</dbReference>
<comment type="catalytic activity">
    <reaction evidence="10 14">
        <text>L-tyrosyl-[protein] + ATP = O-phospho-L-tyrosyl-[protein] + ADP + H(+)</text>
        <dbReference type="Rhea" id="RHEA:10596"/>
        <dbReference type="Rhea" id="RHEA-COMP:10136"/>
        <dbReference type="Rhea" id="RHEA-COMP:20101"/>
        <dbReference type="ChEBI" id="CHEBI:15378"/>
        <dbReference type="ChEBI" id="CHEBI:30616"/>
        <dbReference type="ChEBI" id="CHEBI:46858"/>
        <dbReference type="ChEBI" id="CHEBI:61978"/>
        <dbReference type="ChEBI" id="CHEBI:456216"/>
        <dbReference type="EC" id="2.7.10.2"/>
    </reaction>
</comment>
<dbReference type="SMART" id="SM00326">
    <property type="entry name" value="SH3"/>
    <property type="match status" value="1"/>
</dbReference>
<dbReference type="FunFam" id="2.30.30.40:FF:000208">
    <property type="entry name" value="Tyrosine-protein kinase"/>
    <property type="match status" value="1"/>
</dbReference>
<sequence>MGCLHSTTNAPASDHRSKQPDTSFNSPGTGYNNGGSRPDQPFTNIATPSFDQGPQNAIQPSQTHSAKKEVISFIALYDYEARSEDDLSFKKGEKLEILNNTDGDWWLARSPLTNKEGYIPSNYIARVKSIDAEDWYYGKVGRKDAEKKLLAPGLQKGTFIVRDGEANPGTFSLSVRDHDPGKGEHIKHYRIRKLDNDSGYYITQRSQFQTLLELVHHYEQSADGLCCSLSVPCPKENPITAGLGKDMWEIPRESLKLDAKLGSGQFGEVWKGLWNGNTEVAVKTLRPKTMTPAAFLAEANIMKTCRHENLVQLYAVCSDREPIYIVTELMKHGSLLDYLKDGDGRHLKLPQLVDMGAQVASGMGYLERKNYVHRDLAARNVLVNTGNICKVADFGLARMIQDDEYCARQGAKFPIKWTSPEAALYGRFTIKSDVWSFGILLTELITYGRIPYPGMMNMEVLEQVERGYRMPRPHNCPDSLYDMCMMKCWHKDSQQRPTFEFLHSFLDDYFVSTEPNYREAD</sequence>
<feature type="domain" description="SH3" evidence="17">
    <location>
        <begin position="68"/>
        <end position="129"/>
    </location>
</feature>
<feature type="binding site" evidence="13">
    <location>
        <position position="283"/>
    </location>
    <ligand>
        <name>ATP</name>
        <dbReference type="ChEBI" id="CHEBI:30616"/>
    </ligand>
</feature>
<dbReference type="GO" id="GO:0007169">
    <property type="term" value="P:cell surface receptor protein tyrosine kinase signaling pathway"/>
    <property type="evidence" value="ECO:0000318"/>
    <property type="project" value="GO_Central"/>
</dbReference>
<dbReference type="SMART" id="SM00252">
    <property type="entry name" value="SH2"/>
    <property type="match status" value="1"/>
</dbReference>
<dbReference type="CDD" id="cd05034">
    <property type="entry name" value="PTKc_Src_like"/>
    <property type="match status" value="1"/>
</dbReference>
<feature type="domain" description="SH2" evidence="16">
    <location>
        <begin position="135"/>
        <end position="233"/>
    </location>
</feature>
<dbReference type="GO" id="GO:0005102">
    <property type="term" value="F:signaling receptor binding"/>
    <property type="evidence" value="ECO:0000318"/>
    <property type="project" value="GO_Central"/>
</dbReference>
<dbReference type="GO" id="GO:0004715">
    <property type="term" value="F:non-membrane spanning protein tyrosine kinase activity"/>
    <property type="evidence" value="ECO:0000318"/>
    <property type="project" value="GO_Central"/>
</dbReference>
<dbReference type="InterPro" id="IPR050198">
    <property type="entry name" value="Non-receptor_tyrosine_kinases"/>
</dbReference>
<dbReference type="PRINTS" id="PR00452">
    <property type="entry name" value="SH3DOMAIN"/>
</dbReference>
<dbReference type="CDD" id="cd11845">
    <property type="entry name" value="SH3_Src_like"/>
    <property type="match status" value="1"/>
</dbReference>
<accession>B6DS95</accession>
<dbReference type="AlphaFoldDB" id="B6DS95"/>
<dbReference type="PROSITE" id="PS50001">
    <property type="entry name" value="SH2"/>
    <property type="match status" value="1"/>
</dbReference>
<dbReference type="RefSeq" id="NP_001135851.1">
    <property type="nucleotide sequence ID" value="NM_001142379.1"/>
</dbReference>
<dbReference type="InterPro" id="IPR036860">
    <property type="entry name" value="SH2_dom_sf"/>
</dbReference>
<dbReference type="FunCoup" id="B6DS95">
    <property type="interactions" value="1360"/>
</dbReference>
<reference evidence="19" key="1">
    <citation type="journal article" date="2009" name="Dev. Biol.">
        <title>Expression of multiple Src family kinases in sea urchin eggs and their function in Ca2+ release at fertilization.</title>
        <authorList>
            <person name="Townley I.K."/>
            <person name="Schuyler E."/>
            <person name="Parker-Gur M."/>
            <person name="Foltz K.R."/>
        </authorList>
    </citation>
    <scope>NUCLEOTIDE SEQUENCE</scope>
</reference>
<comment type="similarity">
    <text evidence="14">Belongs to the protein kinase superfamily. Tyr protein kinase family.</text>
</comment>
<dbReference type="InterPro" id="IPR020635">
    <property type="entry name" value="Tyr_kinase_cat_dom"/>
</dbReference>
<dbReference type="GO" id="GO:0005524">
    <property type="term" value="F:ATP binding"/>
    <property type="evidence" value="ECO:0007669"/>
    <property type="project" value="UniProtKB-UniRule"/>
</dbReference>
<dbReference type="InterPro" id="IPR001245">
    <property type="entry name" value="Ser-Thr/Tyr_kinase_cat_dom"/>
</dbReference>
<evidence type="ECO:0000313" key="21">
    <source>
        <dbReference type="Proteomes" id="UP000007110"/>
    </source>
</evidence>
<dbReference type="InterPro" id="IPR008266">
    <property type="entry name" value="Tyr_kinase_AS"/>
</dbReference>
<dbReference type="SMART" id="SM00219">
    <property type="entry name" value="TyrKc"/>
    <property type="match status" value="1"/>
</dbReference>
<dbReference type="InterPro" id="IPR036028">
    <property type="entry name" value="SH3-like_dom_sf"/>
</dbReference>
<evidence type="ECO:0000256" key="5">
    <source>
        <dbReference type="ARBA" id="ARBA00022741"/>
    </source>
</evidence>
<dbReference type="FunFam" id="1.10.510.10:FF:000004">
    <property type="entry name" value="Tyrosine-protein kinase"/>
    <property type="match status" value="1"/>
</dbReference>
<keyword evidence="2" id="KW-0597">Phosphoprotein</keyword>
<evidence type="ECO:0000256" key="12">
    <source>
        <dbReference type="PROSITE-ProRule" id="PRU00192"/>
    </source>
</evidence>
<dbReference type="InterPro" id="IPR011009">
    <property type="entry name" value="Kinase-like_dom_sf"/>
</dbReference>
<dbReference type="EnsemblMetazoa" id="NM_001142379">
    <property type="protein sequence ID" value="NP_001135851"/>
    <property type="gene ID" value="GeneID_577286"/>
</dbReference>
<dbReference type="EC" id="2.7.10.2" evidence="14"/>
<dbReference type="OMA" id="XWYFGKL"/>
<dbReference type="SUPFAM" id="SSF56112">
    <property type="entry name" value="Protein kinase-like (PK-like)"/>
    <property type="match status" value="1"/>
</dbReference>
<evidence type="ECO:0000259" key="18">
    <source>
        <dbReference type="PROSITE" id="PS50011"/>
    </source>
</evidence>
<dbReference type="PRINTS" id="PR00401">
    <property type="entry name" value="SH2DOMAIN"/>
</dbReference>
<keyword evidence="5 13" id="KW-0547">Nucleotide-binding</keyword>
<name>B6DS95_STRPU</name>
<keyword evidence="1 12" id="KW-0728">SH3 domain</keyword>
<dbReference type="Gene3D" id="2.30.30.40">
    <property type="entry name" value="SH3 Domains"/>
    <property type="match status" value="1"/>
</dbReference>
<evidence type="ECO:0000313" key="19">
    <source>
        <dbReference type="EMBL" id="ACI14304.1"/>
    </source>
</evidence>
<dbReference type="Proteomes" id="UP000007110">
    <property type="component" value="Unassembled WGS sequence"/>
</dbReference>
<dbReference type="InterPro" id="IPR017441">
    <property type="entry name" value="Protein_kinase_ATP_BS"/>
</dbReference>
<dbReference type="FunFam" id="3.30.200.20:FF:000036">
    <property type="entry name" value="Tyrosine-protein kinase"/>
    <property type="match status" value="1"/>
</dbReference>
<reference evidence="20" key="3">
    <citation type="submission" date="2021-01" db="UniProtKB">
        <authorList>
            <consortium name="EnsemblMetazoa"/>
        </authorList>
    </citation>
    <scope>IDENTIFICATION</scope>
</reference>
<evidence type="ECO:0000259" key="17">
    <source>
        <dbReference type="PROSITE" id="PS50002"/>
    </source>
</evidence>
<organism evidence="19">
    <name type="scientific">Strongylocentrotus purpuratus</name>
    <name type="common">Purple sea urchin</name>
    <dbReference type="NCBI Taxonomy" id="7668"/>
    <lineage>
        <taxon>Eukaryota</taxon>
        <taxon>Metazoa</taxon>
        <taxon>Echinodermata</taxon>
        <taxon>Eleutherozoa</taxon>
        <taxon>Echinozoa</taxon>
        <taxon>Echinoidea</taxon>
        <taxon>Euechinoidea</taxon>
        <taxon>Echinacea</taxon>
        <taxon>Camarodonta</taxon>
        <taxon>Echinidea</taxon>
        <taxon>Strongylocentrotidae</taxon>
        <taxon>Strongylocentrotus</taxon>
    </lineage>
</organism>
<dbReference type="PROSITE" id="PS50002">
    <property type="entry name" value="SH3"/>
    <property type="match status" value="1"/>
</dbReference>
<feature type="region of interest" description="Disordered" evidence="15">
    <location>
        <begin position="1"/>
        <end position="64"/>
    </location>
</feature>